<evidence type="ECO:0000313" key="3">
    <source>
        <dbReference type="Proteomes" id="UP000823388"/>
    </source>
</evidence>
<evidence type="ECO:0000313" key="2">
    <source>
        <dbReference type="EMBL" id="KAG2642119.1"/>
    </source>
</evidence>
<reference evidence="2" key="1">
    <citation type="submission" date="2020-05" db="EMBL/GenBank/DDBJ databases">
        <title>WGS assembly of Panicum virgatum.</title>
        <authorList>
            <person name="Lovell J.T."/>
            <person name="Jenkins J."/>
            <person name="Shu S."/>
            <person name="Juenger T.E."/>
            <person name="Schmutz J."/>
        </authorList>
    </citation>
    <scope>NUCLEOTIDE SEQUENCE</scope>
    <source>
        <strain evidence="2">AP13</strain>
    </source>
</reference>
<proteinExistence type="predicted"/>
<evidence type="ECO:0000256" key="1">
    <source>
        <dbReference type="SAM" id="MobiDB-lite"/>
    </source>
</evidence>
<keyword evidence="3" id="KW-1185">Reference proteome</keyword>
<protein>
    <submittedName>
        <fullName evidence="2">Uncharacterized protein</fullName>
    </submittedName>
</protein>
<feature type="compositionally biased region" description="Basic and acidic residues" evidence="1">
    <location>
        <begin position="55"/>
        <end position="97"/>
    </location>
</feature>
<name>A0A8T0WG55_PANVG</name>
<organism evidence="2 3">
    <name type="scientific">Panicum virgatum</name>
    <name type="common">Blackwell switchgrass</name>
    <dbReference type="NCBI Taxonomy" id="38727"/>
    <lineage>
        <taxon>Eukaryota</taxon>
        <taxon>Viridiplantae</taxon>
        <taxon>Streptophyta</taxon>
        <taxon>Embryophyta</taxon>
        <taxon>Tracheophyta</taxon>
        <taxon>Spermatophyta</taxon>
        <taxon>Magnoliopsida</taxon>
        <taxon>Liliopsida</taxon>
        <taxon>Poales</taxon>
        <taxon>Poaceae</taxon>
        <taxon>PACMAD clade</taxon>
        <taxon>Panicoideae</taxon>
        <taxon>Panicodae</taxon>
        <taxon>Paniceae</taxon>
        <taxon>Panicinae</taxon>
        <taxon>Panicum</taxon>
        <taxon>Panicum sect. Hiantes</taxon>
    </lineage>
</organism>
<comment type="caution">
    <text evidence="2">The sequence shown here is derived from an EMBL/GenBank/DDBJ whole genome shotgun (WGS) entry which is preliminary data.</text>
</comment>
<accession>A0A8T0WG55</accession>
<sequence>MADGIAWDLATVGRLGARGHPSRALATEPSACVEWATRCPATLDELEATNLDWIEMGRKERESTRERRREDGRTEDEREGGGGEDGVTGKDKEEKEVGTGWVQRASPIYSSQ</sequence>
<gene>
    <name evidence="2" type="ORF">PVAP13_2KG258158</name>
</gene>
<feature type="region of interest" description="Disordered" evidence="1">
    <location>
        <begin position="54"/>
        <end position="112"/>
    </location>
</feature>
<dbReference type="EMBL" id="CM029039">
    <property type="protein sequence ID" value="KAG2642119.1"/>
    <property type="molecule type" value="Genomic_DNA"/>
</dbReference>
<dbReference type="Proteomes" id="UP000823388">
    <property type="component" value="Chromosome 2K"/>
</dbReference>
<dbReference type="AlphaFoldDB" id="A0A8T0WG55"/>